<dbReference type="FunFam" id="3.40.1190.10:FF:000004">
    <property type="entry name" value="Dihydrofolate synthase/folylpolyglutamate synthase"/>
    <property type="match status" value="1"/>
</dbReference>
<dbReference type="InterPro" id="IPR004101">
    <property type="entry name" value="Mur_ligase_C"/>
</dbReference>
<dbReference type="EC" id="6.3.2.17" evidence="7"/>
<evidence type="ECO:0000256" key="6">
    <source>
        <dbReference type="ARBA" id="ARBA00013023"/>
    </source>
</evidence>
<dbReference type="InterPro" id="IPR001645">
    <property type="entry name" value="Folylpolyglutamate_synth"/>
</dbReference>
<keyword evidence="22" id="KW-1185">Reference proteome</keyword>
<feature type="domain" description="Mur ligase central" evidence="20">
    <location>
        <begin position="44"/>
        <end position="268"/>
    </location>
</feature>
<feature type="domain" description="Mur ligase C-terminal" evidence="19">
    <location>
        <begin position="296"/>
        <end position="416"/>
    </location>
</feature>
<evidence type="ECO:0000256" key="14">
    <source>
        <dbReference type="ARBA" id="ARBA00022909"/>
    </source>
</evidence>
<comment type="similarity">
    <text evidence="4 18">Belongs to the folylpolyglutamate synthase family.</text>
</comment>
<dbReference type="STRING" id="870242.cpu_01710"/>
<dbReference type="PANTHER" id="PTHR11136:SF0">
    <property type="entry name" value="DIHYDROFOLATE SYNTHETASE-RELATED"/>
    <property type="match status" value="1"/>
</dbReference>
<dbReference type="InterPro" id="IPR013221">
    <property type="entry name" value="Mur_ligase_cen"/>
</dbReference>
<keyword evidence="9 18" id="KW-0436">Ligase</keyword>
<dbReference type="PROSITE" id="PS01011">
    <property type="entry name" value="FOLYLPOLYGLU_SYNT_1"/>
    <property type="match status" value="1"/>
</dbReference>
<keyword evidence="13" id="KW-0460">Magnesium</keyword>
<keyword evidence="11 18" id="KW-0547">Nucleotide-binding</keyword>
<dbReference type="Pfam" id="PF08245">
    <property type="entry name" value="Mur_ligase_M"/>
    <property type="match status" value="1"/>
</dbReference>
<dbReference type="PROSITE" id="PS01012">
    <property type="entry name" value="FOLYLPOLYGLU_SYNT_2"/>
    <property type="match status" value="1"/>
</dbReference>
<sequence length="432" mass="47693">MNYNEALEFLANLTKFGINLGLERIYELLKRLGNPQEKLKVIHIGGTNGKGSVSSLTASVLTEAGYKTGLFTSPHLSRYTERYKINGQEISPERVARLVNEIKPQLLAMVEEGYEHPTEFEVSTAMALKYFAEEKVDFVVLEVGLGGVIDSTNVVRCPEVVAITNVGLDHMDYLGNTITEIARVKAGIIKPGVPVVTAARGEALEVIKGVARAKNCRVVDVREEIFLNLKERSLAGQVFNLVSRGKTYQDLKIRLLGEHQLDNAKTSFGIIEVLREKYDIPDSAIYQGFSKATWPGRFEYFPGTPPVLIDGAHNPDGVRALRRAFADYFPGVRPVLLLGVLADKEREKVVDELFDLPVEAVVTRPPTPRAGDIGILAQILENKGVKTHLVENPAKALAFGLELSQKYNTLLLVTGSLYMIGEIRPLLAEGRR</sequence>
<evidence type="ECO:0000256" key="4">
    <source>
        <dbReference type="ARBA" id="ARBA00008276"/>
    </source>
</evidence>
<comment type="catalytic activity">
    <reaction evidence="16">
        <text>(6S)-5,6,7,8-tetrahydrofolyl-(gamma-L-Glu)(n) + L-glutamate + ATP = (6S)-5,6,7,8-tetrahydrofolyl-(gamma-L-Glu)(n+1) + ADP + phosphate + H(+)</text>
        <dbReference type="Rhea" id="RHEA:10580"/>
        <dbReference type="Rhea" id="RHEA-COMP:14738"/>
        <dbReference type="Rhea" id="RHEA-COMP:14740"/>
        <dbReference type="ChEBI" id="CHEBI:15378"/>
        <dbReference type="ChEBI" id="CHEBI:29985"/>
        <dbReference type="ChEBI" id="CHEBI:30616"/>
        <dbReference type="ChEBI" id="CHEBI:43474"/>
        <dbReference type="ChEBI" id="CHEBI:141005"/>
        <dbReference type="ChEBI" id="CHEBI:456216"/>
        <dbReference type="EC" id="6.3.2.17"/>
    </reaction>
</comment>
<evidence type="ECO:0000256" key="2">
    <source>
        <dbReference type="ARBA" id="ARBA00004799"/>
    </source>
</evidence>
<dbReference type="InterPro" id="IPR018109">
    <property type="entry name" value="Folylpolyglutamate_synth_CS"/>
</dbReference>
<evidence type="ECO:0000256" key="11">
    <source>
        <dbReference type="ARBA" id="ARBA00022741"/>
    </source>
</evidence>
<keyword evidence="10" id="KW-0479">Metal-binding</keyword>
<evidence type="ECO:0000256" key="13">
    <source>
        <dbReference type="ARBA" id="ARBA00022842"/>
    </source>
</evidence>
<evidence type="ECO:0000256" key="7">
    <source>
        <dbReference type="ARBA" id="ARBA00013025"/>
    </source>
</evidence>
<dbReference type="OrthoDB" id="9809356at2"/>
<evidence type="ECO:0000256" key="8">
    <source>
        <dbReference type="ARBA" id="ARBA00019357"/>
    </source>
</evidence>
<evidence type="ECO:0000256" key="17">
    <source>
        <dbReference type="ARBA" id="ARBA00049161"/>
    </source>
</evidence>
<dbReference type="PIRSF" id="PIRSF001563">
    <property type="entry name" value="Folylpolyglu_synth"/>
    <property type="match status" value="1"/>
</dbReference>
<dbReference type="Gene3D" id="3.40.1190.10">
    <property type="entry name" value="Mur-like, catalytic domain"/>
    <property type="match status" value="1"/>
</dbReference>
<dbReference type="RefSeq" id="WP_075858107.1">
    <property type="nucleotide sequence ID" value="NZ_BDJK01000003.1"/>
</dbReference>
<dbReference type="GO" id="GO:0046656">
    <property type="term" value="P:folic acid biosynthetic process"/>
    <property type="evidence" value="ECO:0007669"/>
    <property type="project" value="UniProtKB-KW"/>
</dbReference>
<evidence type="ECO:0000256" key="18">
    <source>
        <dbReference type="PIRNR" id="PIRNR001563"/>
    </source>
</evidence>
<reference evidence="22" key="1">
    <citation type="submission" date="2016-12" db="EMBL/GenBank/DDBJ databases">
        <title>Draft Genome Sequences od Carboxydothermus pertinax and islandicus, Hydrogenogenic Carboxydotrophic Bacteria.</title>
        <authorList>
            <person name="Fukuyama Y."/>
            <person name="Ohmae K."/>
            <person name="Yoneda Y."/>
            <person name="Yoshida T."/>
            <person name="Sako Y."/>
        </authorList>
    </citation>
    <scope>NUCLEOTIDE SEQUENCE [LARGE SCALE GENOMIC DNA]</scope>
    <source>
        <strain evidence="22">Ug1</strain>
    </source>
</reference>
<dbReference type="GO" id="GO:0004326">
    <property type="term" value="F:tetrahydrofolylpolyglutamate synthase activity"/>
    <property type="evidence" value="ECO:0007669"/>
    <property type="project" value="UniProtKB-EC"/>
</dbReference>
<evidence type="ECO:0000256" key="5">
    <source>
        <dbReference type="ARBA" id="ARBA00011245"/>
    </source>
</evidence>
<evidence type="ECO:0000259" key="20">
    <source>
        <dbReference type="Pfam" id="PF08245"/>
    </source>
</evidence>
<accession>A0A1L8CRV9</accession>
<dbReference type="EC" id="6.3.2.12" evidence="6"/>
<dbReference type="AlphaFoldDB" id="A0A1L8CRV9"/>
<protein>
    <recommendedName>
        <fullName evidence="8">Dihydrofolate synthase/folylpolyglutamate synthase</fullName>
        <ecNumber evidence="6">6.3.2.12</ecNumber>
        <ecNumber evidence="7">6.3.2.17</ecNumber>
    </recommendedName>
    <alternativeName>
        <fullName evidence="15">Tetrahydrofolylpolyglutamate synthase</fullName>
    </alternativeName>
</protein>
<comment type="caution">
    <text evidence="21">The sequence shown here is derived from an EMBL/GenBank/DDBJ whole genome shotgun (WGS) entry which is preliminary data.</text>
</comment>
<dbReference type="GO" id="GO:0046872">
    <property type="term" value="F:metal ion binding"/>
    <property type="evidence" value="ECO:0007669"/>
    <property type="project" value="UniProtKB-KW"/>
</dbReference>
<evidence type="ECO:0000256" key="12">
    <source>
        <dbReference type="ARBA" id="ARBA00022840"/>
    </source>
</evidence>
<dbReference type="Gene3D" id="3.90.190.20">
    <property type="entry name" value="Mur ligase, C-terminal domain"/>
    <property type="match status" value="1"/>
</dbReference>
<comment type="pathway">
    <text evidence="2">Cofactor biosynthesis; tetrahydrofolate biosynthesis; 7,8-dihydrofolate from 2-amino-4-hydroxy-6-hydroxymethyl-7,8-dihydropteridine diphosphate and 4-aminobenzoate: step 2/2.</text>
</comment>
<dbReference type="Pfam" id="PF02875">
    <property type="entry name" value="Mur_ligase_C"/>
    <property type="match status" value="1"/>
</dbReference>
<comment type="cofactor">
    <cofactor evidence="1">
        <name>Mg(2+)</name>
        <dbReference type="ChEBI" id="CHEBI:18420"/>
    </cofactor>
</comment>
<dbReference type="Proteomes" id="UP000187485">
    <property type="component" value="Unassembled WGS sequence"/>
</dbReference>
<dbReference type="EMBL" id="BDJK01000003">
    <property type="protein sequence ID" value="GAV21661.1"/>
    <property type="molecule type" value="Genomic_DNA"/>
</dbReference>
<organism evidence="21 22">
    <name type="scientific">Carboxydothermus pertinax</name>
    <dbReference type="NCBI Taxonomy" id="870242"/>
    <lineage>
        <taxon>Bacteria</taxon>
        <taxon>Bacillati</taxon>
        <taxon>Bacillota</taxon>
        <taxon>Clostridia</taxon>
        <taxon>Thermoanaerobacterales</taxon>
        <taxon>Thermoanaerobacteraceae</taxon>
        <taxon>Carboxydothermus</taxon>
    </lineage>
</organism>
<evidence type="ECO:0000313" key="22">
    <source>
        <dbReference type="Proteomes" id="UP000187485"/>
    </source>
</evidence>
<evidence type="ECO:0000256" key="9">
    <source>
        <dbReference type="ARBA" id="ARBA00022598"/>
    </source>
</evidence>
<evidence type="ECO:0000259" key="19">
    <source>
        <dbReference type="Pfam" id="PF02875"/>
    </source>
</evidence>
<dbReference type="InterPro" id="IPR036615">
    <property type="entry name" value="Mur_ligase_C_dom_sf"/>
</dbReference>
<keyword evidence="14" id="KW-0289">Folate biosynthesis</keyword>
<dbReference type="InterPro" id="IPR036565">
    <property type="entry name" value="Mur-like_cat_sf"/>
</dbReference>
<evidence type="ECO:0000313" key="21">
    <source>
        <dbReference type="EMBL" id="GAV21661.1"/>
    </source>
</evidence>
<dbReference type="GO" id="GO:0008841">
    <property type="term" value="F:dihydrofolate synthase activity"/>
    <property type="evidence" value="ECO:0007669"/>
    <property type="project" value="UniProtKB-EC"/>
</dbReference>
<name>A0A1L8CRV9_9THEO</name>
<evidence type="ECO:0000256" key="3">
    <source>
        <dbReference type="ARBA" id="ARBA00005150"/>
    </source>
</evidence>
<dbReference type="NCBIfam" id="TIGR01499">
    <property type="entry name" value="folC"/>
    <property type="match status" value="1"/>
</dbReference>
<comment type="subunit">
    <text evidence="5">Monomer.</text>
</comment>
<evidence type="ECO:0000256" key="1">
    <source>
        <dbReference type="ARBA" id="ARBA00001946"/>
    </source>
</evidence>
<evidence type="ECO:0000256" key="10">
    <source>
        <dbReference type="ARBA" id="ARBA00022723"/>
    </source>
</evidence>
<dbReference type="SUPFAM" id="SSF53244">
    <property type="entry name" value="MurD-like peptide ligases, peptide-binding domain"/>
    <property type="match status" value="1"/>
</dbReference>
<proteinExistence type="inferred from homology"/>
<dbReference type="GO" id="GO:0005737">
    <property type="term" value="C:cytoplasm"/>
    <property type="evidence" value="ECO:0007669"/>
    <property type="project" value="TreeGrafter"/>
</dbReference>
<dbReference type="PANTHER" id="PTHR11136">
    <property type="entry name" value="FOLYLPOLYGLUTAMATE SYNTHASE-RELATED"/>
    <property type="match status" value="1"/>
</dbReference>
<gene>
    <name evidence="21" type="ORF">cpu_01710</name>
</gene>
<evidence type="ECO:0000256" key="16">
    <source>
        <dbReference type="ARBA" id="ARBA00047493"/>
    </source>
</evidence>
<keyword evidence="12 18" id="KW-0067">ATP-binding</keyword>
<comment type="pathway">
    <text evidence="3">Cofactor biosynthesis; tetrahydrofolylpolyglutamate biosynthesis.</text>
</comment>
<comment type="catalytic activity">
    <reaction evidence="17">
        <text>7,8-dihydropteroate + L-glutamate + ATP = 7,8-dihydrofolate + ADP + phosphate + H(+)</text>
        <dbReference type="Rhea" id="RHEA:23584"/>
        <dbReference type="ChEBI" id="CHEBI:15378"/>
        <dbReference type="ChEBI" id="CHEBI:17839"/>
        <dbReference type="ChEBI" id="CHEBI:29985"/>
        <dbReference type="ChEBI" id="CHEBI:30616"/>
        <dbReference type="ChEBI" id="CHEBI:43474"/>
        <dbReference type="ChEBI" id="CHEBI:57451"/>
        <dbReference type="ChEBI" id="CHEBI:456216"/>
        <dbReference type="EC" id="6.3.2.12"/>
    </reaction>
</comment>
<dbReference type="GO" id="GO:0005524">
    <property type="term" value="F:ATP binding"/>
    <property type="evidence" value="ECO:0007669"/>
    <property type="project" value="UniProtKB-KW"/>
</dbReference>
<evidence type="ECO:0000256" key="15">
    <source>
        <dbReference type="ARBA" id="ARBA00030592"/>
    </source>
</evidence>
<dbReference type="SUPFAM" id="SSF53623">
    <property type="entry name" value="MurD-like peptide ligases, catalytic domain"/>
    <property type="match status" value="1"/>
</dbReference>